<keyword evidence="1" id="KW-1133">Transmembrane helix</keyword>
<keyword evidence="1" id="KW-0812">Transmembrane</keyword>
<proteinExistence type="predicted"/>
<keyword evidence="1" id="KW-0472">Membrane</keyword>
<protein>
    <submittedName>
        <fullName evidence="2">Uncharacterized protein</fullName>
    </submittedName>
</protein>
<sequence>MGWFFSTPWYLITMTMVIILVLWDITNTRIDEEED</sequence>
<feature type="transmembrane region" description="Helical" evidence="1">
    <location>
        <begin position="6"/>
        <end position="25"/>
    </location>
</feature>
<reference evidence="2" key="1">
    <citation type="journal article" date="2015" name="Nature">
        <title>Complex archaea that bridge the gap between prokaryotes and eukaryotes.</title>
        <authorList>
            <person name="Spang A."/>
            <person name="Saw J.H."/>
            <person name="Jorgensen S.L."/>
            <person name="Zaremba-Niedzwiedzka K."/>
            <person name="Martijn J."/>
            <person name="Lind A.E."/>
            <person name="van Eijk R."/>
            <person name="Schleper C."/>
            <person name="Guy L."/>
            <person name="Ettema T.J."/>
        </authorList>
    </citation>
    <scope>NUCLEOTIDE SEQUENCE</scope>
</reference>
<organism evidence="2">
    <name type="scientific">marine sediment metagenome</name>
    <dbReference type="NCBI Taxonomy" id="412755"/>
    <lineage>
        <taxon>unclassified sequences</taxon>
        <taxon>metagenomes</taxon>
        <taxon>ecological metagenomes</taxon>
    </lineage>
</organism>
<evidence type="ECO:0000256" key="1">
    <source>
        <dbReference type="SAM" id="Phobius"/>
    </source>
</evidence>
<comment type="caution">
    <text evidence="2">The sequence shown here is derived from an EMBL/GenBank/DDBJ whole genome shotgun (WGS) entry which is preliminary data.</text>
</comment>
<dbReference type="EMBL" id="LAZR01028288">
    <property type="protein sequence ID" value="KKL63075.1"/>
    <property type="molecule type" value="Genomic_DNA"/>
</dbReference>
<name>A0A0F9G0F4_9ZZZZ</name>
<gene>
    <name evidence="2" type="ORF">LCGC14_2178780</name>
</gene>
<dbReference type="AlphaFoldDB" id="A0A0F9G0F4"/>
<accession>A0A0F9G0F4</accession>
<evidence type="ECO:0000313" key="2">
    <source>
        <dbReference type="EMBL" id="KKL63075.1"/>
    </source>
</evidence>